<dbReference type="PANTHER" id="PTHR43142:SF1">
    <property type="entry name" value="CARBOXYLIC ESTER HYDROLASE"/>
    <property type="match status" value="1"/>
</dbReference>
<comment type="similarity">
    <text evidence="1 5">Belongs to the type-B carboxylesterase/lipase family.</text>
</comment>
<feature type="domain" description="Carboxylesterase type B" evidence="7">
    <location>
        <begin position="3"/>
        <end position="174"/>
    </location>
</feature>
<evidence type="ECO:0000256" key="4">
    <source>
        <dbReference type="ARBA" id="ARBA00023180"/>
    </source>
</evidence>
<dbReference type="OrthoDB" id="6363012at2759"/>
<keyword evidence="6" id="KW-0812">Transmembrane</keyword>
<keyword evidence="6" id="KW-1133">Transmembrane helix</keyword>
<dbReference type="EMBL" id="SEYY01014269">
    <property type="protein sequence ID" value="KAB7500352.1"/>
    <property type="molecule type" value="Genomic_DNA"/>
</dbReference>
<evidence type="ECO:0000313" key="8">
    <source>
        <dbReference type="EMBL" id="KAB7500352.1"/>
    </source>
</evidence>
<evidence type="ECO:0000313" key="9">
    <source>
        <dbReference type="Proteomes" id="UP000326759"/>
    </source>
</evidence>
<dbReference type="InterPro" id="IPR002018">
    <property type="entry name" value="CarbesteraseB"/>
</dbReference>
<evidence type="ECO:0000256" key="1">
    <source>
        <dbReference type="ARBA" id="ARBA00005964"/>
    </source>
</evidence>
<dbReference type="AlphaFoldDB" id="A0A5N5T219"/>
<dbReference type="PROSITE" id="PS00122">
    <property type="entry name" value="CARBOXYLESTERASE_B_1"/>
    <property type="match status" value="1"/>
</dbReference>
<dbReference type="Gene3D" id="3.40.50.1820">
    <property type="entry name" value="alpha/beta hydrolase"/>
    <property type="match status" value="1"/>
</dbReference>
<dbReference type="SUPFAM" id="SSF53474">
    <property type="entry name" value="alpha/beta-Hydrolases"/>
    <property type="match status" value="1"/>
</dbReference>
<evidence type="ECO:0000256" key="3">
    <source>
        <dbReference type="ARBA" id="ARBA00022801"/>
    </source>
</evidence>
<organism evidence="8 9">
    <name type="scientific">Armadillidium nasatum</name>
    <dbReference type="NCBI Taxonomy" id="96803"/>
    <lineage>
        <taxon>Eukaryota</taxon>
        <taxon>Metazoa</taxon>
        <taxon>Ecdysozoa</taxon>
        <taxon>Arthropoda</taxon>
        <taxon>Crustacea</taxon>
        <taxon>Multicrustacea</taxon>
        <taxon>Malacostraca</taxon>
        <taxon>Eumalacostraca</taxon>
        <taxon>Peracarida</taxon>
        <taxon>Isopoda</taxon>
        <taxon>Oniscidea</taxon>
        <taxon>Crinocheta</taxon>
        <taxon>Armadillidiidae</taxon>
        <taxon>Armadillidium</taxon>
    </lineage>
</organism>
<keyword evidence="3 5" id="KW-0378">Hydrolase</keyword>
<comment type="caution">
    <text evidence="8">The sequence shown here is derived from an EMBL/GenBank/DDBJ whole genome shotgun (WGS) entry which is preliminary data.</text>
</comment>
<protein>
    <recommendedName>
        <fullName evidence="5">Carboxylic ester hydrolase</fullName>
        <ecNumber evidence="5">3.1.1.-</ecNumber>
    </recommendedName>
</protein>
<evidence type="ECO:0000259" key="7">
    <source>
        <dbReference type="Pfam" id="PF00135"/>
    </source>
</evidence>
<keyword evidence="2" id="KW-0719">Serine esterase</keyword>
<dbReference type="Pfam" id="PF00135">
    <property type="entry name" value="COesterase"/>
    <property type="match status" value="1"/>
</dbReference>
<dbReference type="InterPro" id="IPR019826">
    <property type="entry name" value="Carboxylesterase_B_AS"/>
</dbReference>
<evidence type="ECO:0000256" key="2">
    <source>
        <dbReference type="ARBA" id="ARBA00022487"/>
    </source>
</evidence>
<keyword evidence="4" id="KW-0325">Glycoprotein</keyword>
<feature type="transmembrane region" description="Helical" evidence="6">
    <location>
        <begin position="7"/>
        <end position="26"/>
    </location>
</feature>
<name>A0A5N5T219_9CRUS</name>
<dbReference type="EC" id="3.1.1.-" evidence="5"/>
<dbReference type="InterPro" id="IPR029058">
    <property type="entry name" value="AB_hydrolase_fold"/>
</dbReference>
<feature type="non-terminal residue" evidence="8">
    <location>
        <position position="1"/>
    </location>
</feature>
<accession>A0A5N5T219</accession>
<keyword evidence="9" id="KW-1185">Reference proteome</keyword>
<dbReference type="PANTHER" id="PTHR43142">
    <property type="entry name" value="CARBOXYLIC ESTER HYDROLASE"/>
    <property type="match status" value="1"/>
</dbReference>
<sequence length="179" mass="19587">PNQREKSLPVMVFIHGGGFVSLGAYNFAPYVLMNRCIVLVVIQYRLGIFGFLSTEDSVMPGNMGLKDQQLALKWIKENIESFGGDSDRITIFGHSAGGASAHYHILSPGSNGLFNRAILQSGTAFCPWASNINHRKFAIEAGLEFGCCIDDGTEKYLECMQNVNARYLILAAEKTNASC</sequence>
<keyword evidence="6" id="KW-0472">Membrane</keyword>
<reference evidence="8 9" key="1">
    <citation type="journal article" date="2019" name="PLoS Biol.">
        <title>Sex chromosomes control vertical transmission of feminizing Wolbachia symbionts in an isopod.</title>
        <authorList>
            <person name="Becking T."/>
            <person name="Chebbi M.A."/>
            <person name="Giraud I."/>
            <person name="Moumen B."/>
            <person name="Laverre T."/>
            <person name="Caubet Y."/>
            <person name="Peccoud J."/>
            <person name="Gilbert C."/>
            <person name="Cordaux R."/>
        </authorList>
    </citation>
    <scope>NUCLEOTIDE SEQUENCE [LARGE SCALE GENOMIC DNA]</scope>
    <source>
        <strain evidence="8">ANa2</strain>
        <tissue evidence="8">Whole body excluding digestive tract and cuticle</tissue>
    </source>
</reference>
<gene>
    <name evidence="8" type="primary">EST6_8</name>
    <name evidence="8" type="ORF">Anas_14498</name>
</gene>
<dbReference type="GO" id="GO:0052689">
    <property type="term" value="F:carboxylic ester hydrolase activity"/>
    <property type="evidence" value="ECO:0007669"/>
    <property type="project" value="UniProtKB-KW"/>
</dbReference>
<evidence type="ECO:0000256" key="6">
    <source>
        <dbReference type="SAM" id="Phobius"/>
    </source>
</evidence>
<dbReference type="Proteomes" id="UP000326759">
    <property type="component" value="Unassembled WGS sequence"/>
</dbReference>
<evidence type="ECO:0000256" key="5">
    <source>
        <dbReference type="RuleBase" id="RU361235"/>
    </source>
</evidence>
<proteinExistence type="inferred from homology"/>